<organism evidence="1 2">
    <name type="scientific">Colletotrichum lupini</name>
    <dbReference type="NCBI Taxonomy" id="145971"/>
    <lineage>
        <taxon>Eukaryota</taxon>
        <taxon>Fungi</taxon>
        <taxon>Dikarya</taxon>
        <taxon>Ascomycota</taxon>
        <taxon>Pezizomycotina</taxon>
        <taxon>Sordariomycetes</taxon>
        <taxon>Hypocreomycetidae</taxon>
        <taxon>Glomerellales</taxon>
        <taxon>Glomerellaceae</taxon>
        <taxon>Colletotrichum</taxon>
        <taxon>Colletotrichum acutatum species complex</taxon>
    </lineage>
</organism>
<evidence type="ECO:0000313" key="2">
    <source>
        <dbReference type="Proteomes" id="UP000830671"/>
    </source>
</evidence>
<dbReference type="AlphaFoldDB" id="A0A9Q8WHE2"/>
<protein>
    <submittedName>
        <fullName evidence="1">Uncharacterized protein</fullName>
    </submittedName>
</protein>
<proteinExistence type="predicted"/>
<dbReference type="RefSeq" id="XP_049144323.1">
    <property type="nucleotide sequence ID" value="XM_049287180.1"/>
</dbReference>
<dbReference type="KEGG" id="clup:CLUP02_08190"/>
<dbReference type="EMBL" id="CP019476">
    <property type="protein sequence ID" value="UQC82700.1"/>
    <property type="molecule type" value="Genomic_DNA"/>
</dbReference>
<sequence length="370" mass="41045">MQWDTWGLLAREEAAQALGPVRPGKASGGFPGHPGPCFEVYLWRIGLRWRVKEWVRVYPAFGNGMVPMTNASKPLRQRKRAGRMDIACGAADMAEAVNQAETWAFVCQTRCKPCLSRNSARNEWIGQSVSAGKGNKTFRYLGLNIWSVLRYNHGSPVTKGQWLTCLPTLQATALPARQDPLLLPCSPGSDTTPSRRAACVWSSCRLMLLRSCFPQLELTNARATASAPARLVLLPVGDTRNGDRTMQLQRALACQERLPPAPVIVLSLSLSFSEFTSGEKQAEAISIPNLTSRVLDRQRCQCFQVLHEKSENVHPGIAIASGHGEPSYNIPHWDKCPPHMPCSCLARASTRYWRCCIAVLTFSFEKLKVR</sequence>
<evidence type="ECO:0000313" key="1">
    <source>
        <dbReference type="EMBL" id="UQC82700.1"/>
    </source>
</evidence>
<accession>A0A9Q8WHE2</accession>
<gene>
    <name evidence="1" type="ORF">CLUP02_08190</name>
</gene>
<reference evidence="1" key="1">
    <citation type="journal article" date="2021" name="Mol. Plant Microbe Interact.">
        <title>Complete Genome Sequence of the Plant-Pathogenic Fungus Colletotrichum lupini.</title>
        <authorList>
            <person name="Baroncelli R."/>
            <person name="Pensec F."/>
            <person name="Da Lio D."/>
            <person name="Boufleur T."/>
            <person name="Vicente I."/>
            <person name="Sarrocco S."/>
            <person name="Picot A."/>
            <person name="Baraldi E."/>
            <person name="Sukno S."/>
            <person name="Thon M."/>
            <person name="Le Floch G."/>
        </authorList>
    </citation>
    <scope>NUCLEOTIDE SEQUENCE</scope>
    <source>
        <strain evidence="1">IMI 504893</strain>
    </source>
</reference>
<keyword evidence="2" id="KW-1185">Reference proteome</keyword>
<name>A0A9Q8WHE2_9PEZI</name>
<dbReference type="GeneID" id="73342190"/>
<dbReference type="Proteomes" id="UP000830671">
    <property type="component" value="Chromosome 4"/>
</dbReference>